<evidence type="ECO:0000313" key="2">
    <source>
        <dbReference type="Proteomes" id="UP000435985"/>
    </source>
</evidence>
<dbReference type="InterPro" id="IPR043171">
    <property type="entry name" value="Ap4A_phos1/2-like"/>
</dbReference>
<dbReference type="PANTHER" id="PTHR43685">
    <property type="entry name" value="GLYCOSYLTRANSFERASE"/>
    <property type="match status" value="1"/>
</dbReference>
<dbReference type="Gene3D" id="3.30.428.70">
    <property type="match status" value="1"/>
</dbReference>
<protein>
    <submittedName>
        <fullName evidence="1">DUF4922 domain-containing protein</fullName>
    </submittedName>
</protein>
<dbReference type="InterPro" id="IPR036265">
    <property type="entry name" value="HIT-like_sf"/>
</dbReference>
<dbReference type="Gene3D" id="3.90.550.10">
    <property type="entry name" value="Spore Coat Polysaccharide Biosynthesis Protein SpsA, Chain A"/>
    <property type="match status" value="2"/>
</dbReference>
<dbReference type="CDD" id="cd00761">
    <property type="entry name" value="Glyco_tranf_GTA_type"/>
    <property type="match status" value="1"/>
</dbReference>
<sequence>MKTTINCFLPFSRLEETVQTVKELRASTLVDKIYLLASPITNVCIPGCELISVEKMQSTQAMRAIAEHSDKTYTLLYTKHTALKIGMFALERMVQVMEMTQAGMVYADHYQQIDGVQKTAPVIDYQPGSLRDDFNFGSVLLFNANAFKEVIENTEEEYQYAGLYDLRLKISQKSKLVHINEYLYTEVESDKRKSGEKQFDYVDPKNRQVQIEMEQACTNHLKEIGGYLYPIFRPVDFSSHTFEYEASVIIPVRNRIRTVKDAVRSALNQQTTFPFNVIVIDNHSTDGTSEVLRELSSDKRLIHVIPERNDLGIGGCWNIGIHHEKCGKFAVQLDSDDVYKDEHSLQIIIDTFYKQKCAMVIGTYMMTNFDMQEIAPGIIDHKEWTPDNGRNNALRINGLGAPRAFYTPILREIKVPNTSYGEDYALGLKISHDYQIGRIYDVIYLCRRWEGNSDAALPVEKINQNNLYKDRLRTWELEQRILQQETTLEKIQQSIERLFQKQTLSWELAKENYQALKQYRSRTKEISKWFGKQYLDANLFLNPKRILSTTAQTDTASIHSRPCFLCQTNRPQEQEFISYRNYQILVNPYPIFKHHFTIVDKEHKSQSIAGRFKDMIEFTDIMREYFLLYNGPECGASAPDHAHFQACSKEESMQGSYYDHIDLIDNDKVRISYEDFPYSFIRIQAKNKKTMSKTFHLIYDILAANNNGKEPMMNILAWYGLEITKEHFGKNYDDQFESVAEHPYNCIIFLRSKHRPDCYYAKGDEQILISPAIAEMNGIFPIVREEDMKKLTPEKVYDIYREVSISKEKLQKILERIKAVL</sequence>
<dbReference type="InterPro" id="IPR029044">
    <property type="entry name" value="Nucleotide-diphossugar_trans"/>
</dbReference>
<dbReference type="SUPFAM" id="SSF54197">
    <property type="entry name" value="HIT-like"/>
    <property type="match status" value="1"/>
</dbReference>
<dbReference type="Pfam" id="PF00535">
    <property type="entry name" value="Glycos_transf_2"/>
    <property type="match status" value="1"/>
</dbReference>
<dbReference type="InterPro" id="IPR050834">
    <property type="entry name" value="Glycosyltransf_2"/>
</dbReference>
<dbReference type="RefSeq" id="WP_004309648.1">
    <property type="nucleotide sequence ID" value="NZ_CAXTIO010000010.1"/>
</dbReference>
<dbReference type="PANTHER" id="PTHR43685:SF2">
    <property type="entry name" value="GLYCOSYLTRANSFERASE 2-LIKE DOMAIN-CONTAINING PROTEIN"/>
    <property type="match status" value="1"/>
</dbReference>
<organism evidence="1 2">
    <name type="scientific">Bacteroides ovatus</name>
    <dbReference type="NCBI Taxonomy" id="28116"/>
    <lineage>
        <taxon>Bacteria</taxon>
        <taxon>Pseudomonadati</taxon>
        <taxon>Bacteroidota</taxon>
        <taxon>Bacteroidia</taxon>
        <taxon>Bacteroidales</taxon>
        <taxon>Bacteroidaceae</taxon>
        <taxon>Bacteroides</taxon>
    </lineage>
</organism>
<dbReference type="InterPro" id="IPR001173">
    <property type="entry name" value="Glyco_trans_2-like"/>
</dbReference>
<reference evidence="1 2" key="1">
    <citation type="journal article" date="2019" name="Nat. Med.">
        <title>A library of human gut bacterial isolates paired with longitudinal multiomics data enables mechanistic microbiome research.</title>
        <authorList>
            <person name="Poyet M."/>
            <person name="Groussin M."/>
            <person name="Gibbons S.M."/>
            <person name="Avila-Pacheco J."/>
            <person name="Jiang X."/>
            <person name="Kearney S.M."/>
            <person name="Perrotta A.R."/>
            <person name="Berdy B."/>
            <person name="Zhao S."/>
            <person name="Lieberman T.D."/>
            <person name="Swanson P.K."/>
            <person name="Smith M."/>
            <person name="Roesemann S."/>
            <person name="Alexander J.E."/>
            <person name="Rich S.A."/>
            <person name="Livny J."/>
            <person name="Vlamakis H."/>
            <person name="Clish C."/>
            <person name="Bullock K."/>
            <person name="Deik A."/>
            <person name="Scott J."/>
            <person name="Pierce K.A."/>
            <person name="Xavier R.J."/>
            <person name="Alm E.J."/>
        </authorList>
    </citation>
    <scope>NUCLEOTIDE SEQUENCE [LARGE SCALE GENOMIC DNA]</scope>
    <source>
        <strain evidence="1 2">BIOML-A14</strain>
    </source>
</reference>
<dbReference type="EMBL" id="VWFO01000001">
    <property type="protein sequence ID" value="KAA4667064.1"/>
    <property type="molecule type" value="Genomic_DNA"/>
</dbReference>
<dbReference type="SUPFAM" id="SSF53448">
    <property type="entry name" value="Nucleotide-diphospho-sugar transferases"/>
    <property type="match status" value="1"/>
</dbReference>
<dbReference type="Pfam" id="PF16269">
    <property type="entry name" value="DUF4922"/>
    <property type="match status" value="1"/>
</dbReference>
<accession>A0A139L8G4</accession>
<proteinExistence type="predicted"/>
<gene>
    <name evidence="1" type="ORF">F3B98_01355</name>
</gene>
<evidence type="ECO:0000313" key="1">
    <source>
        <dbReference type="EMBL" id="KAA4667064.1"/>
    </source>
</evidence>
<comment type="caution">
    <text evidence="1">The sequence shown here is derived from an EMBL/GenBank/DDBJ whole genome shotgun (WGS) entry which is preliminary data.</text>
</comment>
<dbReference type="AlphaFoldDB" id="A0A139L8G4"/>
<name>A0A139L8G4_BACOV</name>
<dbReference type="Proteomes" id="UP000435985">
    <property type="component" value="Unassembled WGS sequence"/>
</dbReference>
<dbReference type="InterPro" id="IPR046320">
    <property type="entry name" value="DUF4922"/>
</dbReference>